<feature type="region of interest" description="Disordered" evidence="1">
    <location>
        <begin position="1"/>
        <end position="26"/>
    </location>
</feature>
<dbReference type="EMBL" id="JABFCZ010000026">
    <property type="protein sequence ID" value="MBD1548798.1"/>
    <property type="molecule type" value="Genomic_DNA"/>
</dbReference>
<protein>
    <submittedName>
        <fullName evidence="2">Uncharacterized protein</fullName>
    </submittedName>
</protein>
<evidence type="ECO:0000313" key="3">
    <source>
        <dbReference type="Proteomes" id="UP000598467"/>
    </source>
</evidence>
<gene>
    <name evidence="2" type="ORF">HK439_21250</name>
</gene>
<dbReference type="Proteomes" id="UP000598467">
    <property type="component" value="Unassembled WGS sequence"/>
</dbReference>
<comment type="caution">
    <text evidence="2">The sequence shown here is derived from an EMBL/GenBank/DDBJ whole genome shotgun (WGS) entry which is preliminary data.</text>
</comment>
<organism evidence="2 3">
    <name type="scientific">Roseibium aggregatum</name>
    <dbReference type="NCBI Taxonomy" id="187304"/>
    <lineage>
        <taxon>Bacteria</taxon>
        <taxon>Pseudomonadati</taxon>
        <taxon>Pseudomonadota</taxon>
        <taxon>Alphaproteobacteria</taxon>
        <taxon>Hyphomicrobiales</taxon>
        <taxon>Stappiaceae</taxon>
        <taxon>Roseibium</taxon>
    </lineage>
</organism>
<proteinExistence type="predicted"/>
<evidence type="ECO:0000313" key="2">
    <source>
        <dbReference type="EMBL" id="MBD1548798.1"/>
    </source>
</evidence>
<evidence type="ECO:0000256" key="1">
    <source>
        <dbReference type="SAM" id="MobiDB-lite"/>
    </source>
</evidence>
<reference evidence="2" key="1">
    <citation type="submission" date="2020-05" db="EMBL/GenBank/DDBJ databases">
        <title>Identification of trans-AT polyketide cluster in two marine bacteria, producers of a novel glutaramide-containing polyketide sesbanimide D and analogs.</title>
        <authorList>
            <person name="Kacar D."/>
            <person name="Rodriguez P."/>
            <person name="Canedo L."/>
            <person name="Gonzalez E."/>
            <person name="Galan B."/>
            <person name="De La Calle F."/>
            <person name="Garcia J.L."/>
        </authorList>
    </citation>
    <scope>NUCLEOTIDE SEQUENCE</scope>
    <source>
        <strain evidence="2">PHM038</strain>
    </source>
</reference>
<dbReference type="RefSeq" id="WP_190293484.1">
    <property type="nucleotide sequence ID" value="NZ_JABFCZ010000026.1"/>
</dbReference>
<name>A0A926S6Q7_9HYPH</name>
<accession>A0A926S6Q7</accession>
<sequence>MADDTVPGSGRPGEKAAGAKSIPSWSKGSQSCSYMLLVLTAILAVNQLDRHILNISLDAIGREFSLFLEMLQTAMGSSVESSEGSATGTGIGAALLATCEKSEPEAINDRSYVAIVADTRLLNYASTWRESVR</sequence>
<dbReference type="AlphaFoldDB" id="A0A926S6Q7"/>